<gene>
    <name evidence="3" type="ORF">BRENAR_LOCUS1772</name>
</gene>
<dbReference type="InParanoid" id="A0A448YJF8"/>
<dbReference type="PANTHER" id="PTHR47815:SF1">
    <property type="entry name" value="UNIVERSAL STRESS PROTEIN A FAMILY PROTEIN C25B2.10"/>
    <property type="match status" value="1"/>
</dbReference>
<evidence type="ECO:0000259" key="2">
    <source>
        <dbReference type="Pfam" id="PF00582"/>
    </source>
</evidence>
<accession>A0A448YJF8</accession>
<keyword evidence="4" id="KW-1185">Reference proteome</keyword>
<reference evidence="3 4" key="1">
    <citation type="submission" date="2018-12" db="EMBL/GenBank/DDBJ databases">
        <authorList>
            <person name="Tiukova I."/>
            <person name="Dainat J."/>
        </authorList>
    </citation>
    <scope>NUCLEOTIDE SEQUENCE [LARGE SCALE GENOMIC DNA]</scope>
</reference>
<dbReference type="InterPro" id="IPR006016">
    <property type="entry name" value="UspA"/>
</dbReference>
<feature type="region of interest" description="Disordered" evidence="1">
    <location>
        <begin position="1"/>
        <end position="65"/>
    </location>
</feature>
<proteinExistence type="predicted"/>
<sequence>MPQLSVHLGARLSPLHSIDEKLTEVPDSALPPLKETDTEAEAEADDEKEEKERQPMKAREVNDERKQLQKLINETGFMMLDEEMPVDTETQRNTLQNALMYQLSEDELRQIDPKYVSDSEAERLLMSPELSPTLADTAESLPIFPLSPTASTDENVSNLSNVSRENSFRKGVTLDTFTTADADLSKYQITLTSKHRDYRYTKTARTLICTYDEKQMSLSALQWTLKEMVSDSDTLVVFSVLDPADLGLVGSSSQNHRKKANDLLERVISLNERGQKIKVVLEFKVGNVQYMVNKAIRDYDPSFLIVGTDGNEKTGFRSLIAPKSMSKCFLEYAKVPVIVVNPLYNTSENEFKGGPFNDRSFIDQMLSCPSVYQGLEEVLSEDSGDSLSPISSLESLGRKSRFFRFGSPLSASVSPTRTISPLRFLRRKN</sequence>
<dbReference type="OrthoDB" id="843225at2759"/>
<dbReference type="PANTHER" id="PTHR47815">
    <property type="entry name" value="UNIVERSAL STRESS PROTEIN A FAMILY PROTEIN C25B2.10"/>
    <property type="match status" value="1"/>
</dbReference>
<dbReference type="AlphaFoldDB" id="A0A448YJF8"/>
<protein>
    <submittedName>
        <fullName evidence="3">DEKNAAC101936</fullName>
    </submittedName>
</protein>
<feature type="domain" description="UspA" evidence="2">
    <location>
        <begin position="205"/>
        <end position="340"/>
    </location>
</feature>
<organism evidence="3 4">
    <name type="scientific">Brettanomyces naardenensis</name>
    <name type="common">Yeast</name>
    <dbReference type="NCBI Taxonomy" id="13370"/>
    <lineage>
        <taxon>Eukaryota</taxon>
        <taxon>Fungi</taxon>
        <taxon>Dikarya</taxon>
        <taxon>Ascomycota</taxon>
        <taxon>Saccharomycotina</taxon>
        <taxon>Pichiomycetes</taxon>
        <taxon>Pichiales</taxon>
        <taxon>Pichiaceae</taxon>
        <taxon>Brettanomyces</taxon>
    </lineage>
</organism>
<dbReference type="CDD" id="cd23659">
    <property type="entry name" value="USP_At3g01520-like"/>
    <property type="match status" value="1"/>
</dbReference>
<dbReference type="Gene3D" id="3.40.50.620">
    <property type="entry name" value="HUPs"/>
    <property type="match status" value="1"/>
</dbReference>
<name>A0A448YJF8_BRENA</name>
<dbReference type="STRING" id="13370.A0A448YJF8"/>
<dbReference type="Proteomes" id="UP000290900">
    <property type="component" value="Unassembled WGS sequence"/>
</dbReference>
<evidence type="ECO:0000313" key="4">
    <source>
        <dbReference type="Proteomes" id="UP000290900"/>
    </source>
</evidence>
<dbReference type="InterPro" id="IPR014729">
    <property type="entry name" value="Rossmann-like_a/b/a_fold"/>
</dbReference>
<evidence type="ECO:0000313" key="3">
    <source>
        <dbReference type="EMBL" id="VEU21037.1"/>
    </source>
</evidence>
<feature type="compositionally biased region" description="Basic and acidic residues" evidence="1">
    <location>
        <begin position="50"/>
        <end position="65"/>
    </location>
</feature>
<feature type="compositionally biased region" description="Acidic residues" evidence="1">
    <location>
        <begin position="38"/>
        <end position="49"/>
    </location>
</feature>
<dbReference type="Pfam" id="PF00582">
    <property type="entry name" value="Usp"/>
    <property type="match status" value="1"/>
</dbReference>
<dbReference type="SUPFAM" id="SSF52402">
    <property type="entry name" value="Adenine nucleotide alpha hydrolases-like"/>
    <property type="match status" value="1"/>
</dbReference>
<evidence type="ECO:0000256" key="1">
    <source>
        <dbReference type="SAM" id="MobiDB-lite"/>
    </source>
</evidence>
<dbReference type="EMBL" id="CAACVR010000009">
    <property type="protein sequence ID" value="VEU21037.1"/>
    <property type="molecule type" value="Genomic_DNA"/>
</dbReference>